<name>A0ABP9SUX7_9MICC</name>
<evidence type="ECO:0000256" key="1">
    <source>
        <dbReference type="ARBA" id="ARBA00010552"/>
    </source>
</evidence>
<dbReference type="Proteomes" id="UP001500200">
    <property type="component" value="Unassembled WGS sequence"/>
</dbReference>
<dbReference type="InterPro" id="IPR006175">
    <property type="entry name" value="YjgF/YER057c/UK114"/>
</dbReference>
<dbReference type="PANTHER" id="PTHR11803:SF58">
    <property type="entry name" value="PROTEIN HMF1-RELATED"/>
    <property type="match status" value="1"/>
</dbReference>
<reference evidence="3" key="1">
    <citation type="journal article" date="2019" name="Int. J. Syst. Evol. Microbiol.">
        <title>The Global Catalogue of Microorganisms (GCM) 10K type strain sequencing project: providing services to taxonomists for standard genome sequencing and annotation.</title>
        <authorList>
            <consortium name="The Broad Institute Genomics Platform"/>
            <consortium name="The Broad Institute Genome Sequencing Center for Infectious Disease"/>
            <person name="Wu L."/>
            <person name="Ma J."/>
        </authorList>
    </citation>
    <scope>NUCLEOTIDE SEQUENCE [LARGE SCALE GENOMIC DNA]</scope>
    <source>
        <strain evidence="3">JCM 18514</strain>
    </source>
</reference>
<evidence type="ECO:0000313" key="3">
    <source>
        <dbReference type="Proteomes" id="UP001500200"/>
    </source>
</evidence>
<dbReference type="PANTHER" id="PTHR11803">
    <property type="entry name" value="2-IMINOBUTANOATE/2-IMINOPROPANOATE DEAMINASE RIDA"/>
    <property type="match status" value="1"/>
</dbReference>
<dbReference type="EMBL" id="BAABKK010000038">
    <property type="protein sequence ID" value="GAA5201992.1"/>
    <property type="molecule type" value="Genomic_DNA"/>
</dbReference>
<dbReference type="SUPFAM" id="SSF55298">
    <property type="entry name" value="YjgF-like"/>
    <property type="match status" value="1"/>
</dbReference>
<comment type="similarity">
    <text evidence="1">Belongs to the RutC family.</text>
</comment>
<dbReference type="Pfam" id="PF01042">
    <property type="entry name" value="Ribonuc_L-PSP"/>
    <property type="match status" value="1"/>
</dbReference>
<gene>
    <name evidence="2" type="ORF">GCM10023346_47710</name>
</gene>
<organism evidence="2 3">
    <name type="scientific">Arthrobacter gyeryongensis</name>
    <dbReference type="NCBI Taxonomy" id="1650592"/>
    <lineage>
        <taxon>Bacteria</taxon>
        <taxon>Bacillati</taxon>
        <taxon>Actinomycetota</taxon>
        <taxon>Actinomycetes</taxon>
        <taxon>Micrococcales</taxon>
        <taxon>Micrococcaceae</taxon>
        <taxon>Arthrobacter</taxon>
    </lineage>
</organism>
<proteinExistence type="inferred from homology"/>
<protein>
    <submittedName>
        <fullName evidence="2">RidA family protein</fullName>
    </submittedName>
</protein>
<comment type="caution">
    <text evidence="2">The sequence shown here is derived from an EMBL/GenBank/DDBJ whole genome shotgun (WGS) entry which is preliminary data.</text>
</comment>
<keyword evidence="3" id="KW-1185">Reference proteome</keyword>
<dbReference type="CDD" id="cd00448">
    <property type="entry name" value="YjgF_YER057c_UK114_family"/>
    <property type="match status" value="1"/>
</dbReference>
<dbReference type="RefSeq" id="WP_345453571.1">
    <property type="nucleotide sequence ID" value="NZ_BAABKK010000038.1"/>
</dbReference>
<dbReference type="InterPro" id="IPR035959">
    <property type="entry name" value="RutC-like_sf"/>
</dbReference>
<accession>A0ABP9SUX7</accession>
<evidence type="ECO:0000313" key="2">
    <source>
        <dbReference type="EMBL" id="GAA5201992.1"/>
    </source>
</evidence>
<sequence length="126" mass="13463">MNAITRTQFTDGKPRPYSAAAATGGIIYLCGQIPAREDGTVPADIAGQVTQTFDNLEAVLGQAGSSLSHLLKLTVFLADLDEFDDYNAAYLTRLSGHPLPPRTTVQVARFRGEKRIEIDAVAAVTA</sequence>
<dbReference type="Gene3D" id="3.30.1330.40">
    <property type="entry name" value="RutC-like"/>
    <property type="match status" value="1"/>
</dbReference>